<dbReference type="RefSeq" id="WP_125163906.1">
    <property type="nucleotide sequence ID" value="NZ_CP034234.1"/>
</dbReference>
<evidence type="ECO:0008006" key="3">
    <source>
        <dbReference type="Google" id="ProtNLM"/>
    </source>
</evidence>
<keyword evidence="2" id="KW-1185">Reference proteome</keyword>
<sequence>MIRKIGIFVMFILLFGIFRTEHVSAEVGFDFQNLNQGTDVMLRGLCHRANTCVSGSKTYTINWFGMESGDQPISLTMQEEYNDDTSIEIGKITNLTKDIKSITIDNLVLQDAFNFNADGGNLYHKVYGFKIDKETPDALEYRVIQNQNIINIVRIKNQTIKFSVVRDGPINGVRSLPFVLTKNGEQSKSHRTTFYTRSSSQHYSFITTKYDDKNRPYTFDIITDGDDRVKIEKKVINENEFEFRIRQDITKEIPLKGHNTSGLTGEVVFITDNQKELTGIVKDGNVVFENIRHEDLNTFTRMKRYNLNDASVELNIREDRLKEISEIAVERFIDKTFNVEWGPNILAYTGAKETDTIDIHLFEGNQAPDFKKAVAFNQSEVTFKVNPRKETTFSVDDGFVSVANDLKIYIDRVIQPLQIDIQKAYKPKKDDDLDIQVEILSPPRATGKIDLNELLGVDGFIIHETPKPSIEPDREVMLSVDGFFIHDTLDEPKNRLRPDPVFLDGYGIEDVQNHEYISGMEAIMQKERMKQKYLEDVLEQDRKNRIAYELSTKEYEAHLNPIILENHFDGFPIELQETALHENLNPIIEVGVFNDNQQIFSMVDVEGEPIKGDILPPYLEGEEVPEHAFDHTERDAASNFLSIIATKKRVELERILLQDIENRKQHERETNNILDALLRRQPDSPNVIEPLEYYAIIMSNPIIQQKDGVSKITTEQQSSNLVRDKSIKTTHTPKEKTEESHAIKSHYSTIKQKFDEKTIARVINKDTDGVLPKTGKQKHSNKWGIILILMGVCVLLPKRHKNRIVN</sequence>
<reference evidence="1 2" key="1">
    <citation type="journal article" date="2020" name="Int. J. Syst. Evol. Microbiol.">
        <title>Description of Erysipelothrix piscisicarius sp. nov., an emergent fish pathogen, and assessment of virulence using a tiger barb (Puntigrus tetrazona) infection model.</title>
        <authorList>
            <person name="Pomaranski E.K."/>
            <person name="Griffin M.J."/>
            <person name="Camus A.C."/>
            <person name="Armwood A.R."/>
            <person name="Shelley J."/>
            <person name="Waldbieser G.C."/>
            <person name="LaFrentz B.R."/>
            <person name="Garcia J.C."/>
            <person name="Yanong R."/>
            <person name="Soto E."/>
        </authorList>
    </citation>
    <scope>NUCLEOTIDE SEQUENCE [LARGE SCALE GENOMIC DNA]</scope>
    <source>
        <strain evidence="1 2">15TAL0474</strain>
    </source>
</reference>
<evidence type="ECO:0000313" key="1">
    <source>
        <dbReference type="EMBL" id="AZK43687.1"/>
    </source>
</evidence>
<dbReference type="KEGG" id="eri:EEI45_01795"/>
<gene>
    <name evidence="1" type="ORF">EEI45_01795</name>
</gene>
<proteinExistence type="predicted"/>
<name>A0A3S5HK27_9FIRM</name>
<organism evidence="1 2">
    <name type="scientific">Erysipelothrix piscisicarius</name>
    <dbReference type="NCBI Taxonomy" id="2485784"/>
    <lineage>
        <taxon>Bacteria</taxon>
        <taxon>Bacillati</taxon>
        <taxon>Bacillota</taxon>
        <taxon>Erysipelotrichia</taxon>
        <taxon>Erysipelotrichales</taxon>
        <taxon>Erysipelotrichaceae</taxon>
        <taxon>Erysipelothrix</taxon>
    </lineage>
</organism>
<protein>
    <recommendedName>
        <fullName evidence="3">LPXTG cell wall anchor domain-containing protein</fullName>
    </recommendedName>
</protein>
<accession>A0A3S5HK27</accession>
<dbReference type="Proteomes" id="UP000278804">
    <property type="component" value="Chromosome"/>
</dbReference>
<dbReference type="AlphaFoldDB" id="A0A3S5HK27"/>
<evidence type="ECO:0000313" key="2">
    <source>
        <dbReference type="Proteomes" id="UP000278804"/>
    </source>
</evidence>
<dbReference type="EMBL" id="CP034234">
    <property type="protein sequence ID" value="AZK43687.1"/>
    <property type="molecule type" value="Genomic_DNA"/>
</dbReference>